<reference evidence="3" key="1">
    <citation type="journal article" date="2019" name="Int. J. Syst. Evol. Microbiol.">
        <title>The Global Catalogue of Microorganisms (GCM) 10K type strain sequencing project: providing services to taxonomists for standard genome sequencing and annotation.</title>
        <authorList>
            <consortium name="The Broad Institute Genomics Platform"/>
            <consortium name="The Broad Institute Genome Sequencing Center for Infectious Disease"/>
            <person name="Wu L."/>
            <person name="Ma J."/>
        </authorList>
    </citation>
    <scope>NUCLEOTIDE SEQUENCE [LARGE SCALE GENOMIC DNA]</scope>
    <source>
        <strain evidence="3">CCUG 62215</strain>
    </source>
</reference>
<evidence type="ECO:0000313" key="2">
    <source>
        <dbReference type="EMBL" id="MFD1063426.1"/>
    </source>
</evidence>
<proteinExistence type="predicted"/>
<name>A0ABW3NA52_9FLAO</name>
<gene>
    <name evidence="2" type="ORF">ACFQ1Q_09235</name>
</gene>
<comment type="caution">
    <text evidence="2">The sequence shown here is derived from an EMBL/GenBank/DDBJ whole genome shotgun (WGS) entry which is preliminary data.</text>
</comment>
<feature type="region of interest" description="Disordered" evidence="1">
    <location>
        <begin position="1"/>
        <end position="23"/>
    </location>
</feature>
<dbReference type="Proteomes" id="UP001597013">
    <property type="component" value="Unassembled WGS sequence"/>
</dbReference>
<evidence type="ECO:0008006" key="4">
    <source>
        <dbReference type="Google" id="ProtNLM"/>
    </source>
</evidence>
<protein>
    <recommendedName>
        <fullName evidence="4">YfhD family protein</fullName>
    </recommendedName>
</protein>
<dbReference type="RefSeq" id="WP_386130324.1">
    <property type="nucleotide sequence ID" value="NZ_JBHTJL010000011.1"/>
</dbReference>
<sequence>MAKDKKDMPYIVNRKPADMHDDGVHFNEELLAKKRKKELQKQKIDKKKSD</sequence>
<evidence type="ECO:0000256" key="1">
    <source>
        <dbReference type="SAM" id="MobiDB-lite"/>
    </source>
</evidence>
<accession>A0ABW3NA52</accession>
<dbReference type="EMBL" id="JBHTJL010000011">
    <property type="protein sequence ID" value="MFD1063426.1"/>
    <property type="molecule type" value="Genomic_DNA"/>
</dbReference>
<evidence type="ECO:0000313" key="3">
    <source>
        <dbReference type="Proteomes" id="UP001597013"/>
    </source>
</evidence>
<organism evidence="2 3">
    <name type="scientific">Winogradskyella litorisediminis</name>
    <dbReference type="NCBI Taxonomy" id="1156618"/>
    <lineage>
        <taxon>Bacteria</taxon>
        <taxon>Pseudomonadati</taxon>
        <taxon>Bacteroidota</taxon>
        <taxon>Flavobacteriia</taxon>
        <taxon>Flavobacteriales</taxon>
        <taxon>Flavobacteriaceae</taxon>
        <taxon>Winogradskyella</taxon>
    </lineage>
</organism>
<keyword evidence="3" id="KW-1185">Reference proteome</keyword>